<dbReference type="PANTHER" id="PTHR36507">
    <property type="entry name" value="BLL1555 PROTEIN"/>
    <property type="match status" value="1"/>
</dbReference>
<evidence type="ECO:0000259" key="8">
    <source>
        <dbReference type="Pfam" id="PF00127"/>
    </source>
</evidence>
<dbReference type="EMBL" id="MHUV01000006">
    <property type="protein sequence ID" value="OHA82565.1"/>
    <property type="molecule type" value="Genomic_DNA"/>
</dbReference>
<name>A0A1G2SC09_9BACT</name>
<gene>
    <name evidence="9" type="ORF">A3B07_02650</name>
</gene>
<dbReference type="PRINTS" id="PR00155">
    <property type="entry name" value="AMICYANIN"/>
</dbReference>
<dbReference type="AlphaFoldDB" id="A0A1G2SC09"/>
<reference evidence="9 10" key="1">
    <citation type="journal article" date="2016" name="Nat. Commun.">
        <title>Thousands of microbial genomes shed light on interconnected biogeochemical processes in an aquifer system.</title>
        <authorList>
            <person name="Anantharaman K."/>
            <person name="Brown C.T."/>
            <person name="Hug L.A."/>
            <person name="Sharon I."/>
            <person name="Castelle C.J."/>
            <person name="Probst A.J."/>
            <person name="Thomas B.C."/>
            <person name="Singh A."/>
            <person name="Wilkins M.J."/>
            <person name="Karaoz U."/>
            <person name="Brodie E.L."/>
            <person name="Williams K.H."/>
            <person name="Hubbard S.S."/>
            <person name="Banfield J.F."/>
        </authorList>
    </citation>
    <scope>NUCLEOTIDE SEQUENCE [LARGE SCALE GENOMIC DNA]</scope>
</reference>
<keyword evidence="3 7" id="KW-0479">Metal-binding</keyword>
<evidence type="ECO:0000256" key="6">
    <source>
        <dbReference type="ARBA" id="ARBA00023008"/>
    </source>
</evidence>
<sequence>MPTSPDVPKTTHAISIQNFAFSPTLITIKKGDSIVWINKDSVAHTATSDTGEFGSLSLSTNENYNRVFNTVGTFKYHCTPHPFMKGTIIVTE</sequence>
<dbReference type="GO" id="GO:0009055">
    <property type="term" value="F:electron transfer activity"/>
    <property type="evidence" value="ECO:0007669"/>
    <property type="project" value="InterPro"/>
</dbReference>
<comment type="subcellular location">
    <subcellularLocation>
        <location evidence="1">Periplasm</location>
    </subcellularLocation>
</comment>
<evidence type="ECO:0000313" key="10">
    <source>
        <dbReference type="Proteomes" id="UP000178817"/>
    </source>
</evidence>
<comment type="caution">
    <text evidence="9">The sequence shown here is derived from an EMBL/GenBank/DDBJ whole genome shotgun (WGS) entry which is preliminary data.</text>
</comment>
<evidence type="ECO:0000313" key="9">
    <source>
        <dbReference type="EMBL" id="OHA82565.1"/>
    </source>
</evidence>
<keyword evidence="4" id="KW-0574">Periplasm</keyword>
<keyword evidence="2" id="KW-0813">Transport</keyword>
<feature type="binding site" evidence="7">
    <location>
        <position position="84"/>
    </location>
    <ligand>
        <name>Cu cation</name>
        <dbReference type="ChEBI" id="CHEBI:23378"/>
    </ligand>
</feature>
<evidence type="ECO:0000256" key="2">
    <source>
        <dbReference type="ARBA" id="ARBA00022448"/>
    </source>
</evidence>
<dbReference type="Proteomes" id="UP000178817">
    <property type="component" value="Unassembled WGS sequence"/>
</dbReference>
<comment type="cofactor">
    <cofactor evidence="7">
        <name>Cu cation</name>
        <dbReference type="ChEBI" id="CHEBI:23378"/>
    </cofactor>
    <text evidence="7">Binds 1 copper ion per subunit.</text>
</comment>
<evidence type="ECO:0000256" key="4">
    <source>
        <dbReference type="ARBA" id="ARBA00022764"/>
    </source>
</evidence>
<evidence type="ECO:0000256" key="5">
    <source>
        <dbReference type="ARBA" id="ARBA00022982"/>
    </source>
</evidence>
<dbReference type="SUPFAM" id="SSF49503">
    <property type="entry name" value="Cupredoxins"/>
    <property type="match status" value="1"/>
</dbReference>
<keyword evidence="5" id="KW-0249">Electron transport</keyword>
<feature type="domain" description="Blue (type 1) copper" evidence="8">
    <location>
        <begin position="13"/>
        <end position="90"/>
    </location>
</feature>
<accession>A0A1G2SC09</accession>
<feature type="binding site" evidence="7">
    <location>
        <position position="81"/>
    </location>
    <ligand>
        <name>Cu cation</name>
        <dbReference type="ChEBI" id="CHEBI:23378"/>
    </ligand>
</feature>
<evidence type="ECO:0000256" key="1">
    <source>
        <dbReference type="ARBA" id="ARBA00004418"/>
    </source>
</evidence>
<dbReference type="InterPro" id="IPR008972">
    <property type="entry name" value="Cupredoxin"/>
</dbReference>
<evidence type="ECO:0000256" key="7">
    <source>
        <dbReference type="PIRSR" id="PIRSR602386-1"/>
    </source>
</evidence>
<dbReference type="STRING" id="1802726.A3B07_02650"/>
<dbReference type="InterPro" id="IPR052721">
    <property type="entry name" value="ET_Amicyanin"/>
</dbReference>
<feature type="binding site" evidence="7">
    <location>
        <position position="44"/>
    </location>
    <ligand>
        <name>Cu cation</name>
        <dbReference type="ChEBI" id="CHEBI:23378"/>
    </ligand>
</feature>
<protein>
    <recommendedName>
        <fullName evidence="8">Blue (type 1) copper domain-containing protein</fullName>
    </recommendedName>
</protein>
<dbReference type="GO" id="GO:0042597">
    <property type="term" value="C:periplasmic space"/>
    <property type="evidence" value="ECO:0007669"/>
    <property type="project" value="UniProtKB-SubCell"/>
</dbReference>
<dbReference type="InterPro" id="IPR000923">
    <property type="entry name" value="BlueCu_1"/>
</dbReference>
<proteinExistence type="predicted"/>
<dbReference type="Gene3D" id="2.60.40.420">
    <property type="entry name" value="Cupredoxins - blue copper proteins"/>
    <property type="match status" value="1"/>
</dbReference>
<organism evidence="9 10">
    <name type="scientific">Candidatus Yonathbacteria bacterium RIFCSPLOWO2_01_FULL_43_27</name>
    <dbReference type="NCBI Taxonomy" id="1802726"/>
    <lineage>
        <taxon>Bacteria</taxon>
        <taxon>Candidatus Yonathiibacteriota</taxon>
    </lineage>
</organism>
<dbReference type="InterPro" id="IPR002386">
    <property type="entry name" value="Amicyanin/Pseudoazurin"/>
</dbReference>
<evidence type="ECO:0000256" key="3">
    <source>
        <dbReference type="ARBA" id="ARBA00022723"/>
    </source>
</evidence>
<dbReference type="PANTHER" id="PTHR36507:SF1">
    <property type="entry name" value="BLL1555 PROTEIN"/>
    <property type="match status" value="1"/>
</dbReference>
<dbReference type="GO" id="GO:0005507">
    <property type="term" value="F:copper ion binding"/>
    <property type="evidence" value="ECO:0007669"/>
    <property type="project" value="InterPro"/>
</dbReference>
<keyword evidence="6 7" id="KW-0186">Copper</keyword>
<dbReference type="Pfam" id="PF00127">
    <property type="entry name" value="Copper-bind"/>
    <property type="match status" value="1"/>
</dbReference>
<feature type="binding site" evidence="7">
    <location>
        <position position="78"/>
    </location>
    <ligand>
        <name>Cu cation</name>
        <dbReference type="ChEBI" id="CHEBI:23378"/>
    </ligand>
</feature>